<comment type="caution">
    <text evidence="1">The sequence shown here is derived from an EMBL/GenBank/DDBJ whole genome shotgun (WGS) entry which is preliminary data.</text>
</comment>
<evidence type="ECO:0000313" key="1">
    <source>
        <dbReference type="EMBL" id="KAG1793641.1"/>
    </source>
</evidence>
<dbReference type="EMBL" id="JABBWE010000029">
    <property type="protein sequence ID" value="KAG1793641.1"/>
    <property type="molecule type" value="Genomic_DNA"/>
</dbReference>
<dbReference type="RefSeq" id="XP_041160039.1">
    <property type="nucleotide sequence ID" value="XM_041310687.1"/>
</dbReference>
<protein>
    <submittedName>
        <fullName evidence="1">Uncharacterized protein</fullName>
    </submittedName>
</protein>
<dbReference type="AlphaFoldDB" id="A0A9P7AR47"/>
<dbReference type="Proteomes" id="UP000719766">
    <property type="component" value="Unassembled WGS sequence"/>
</dbReference>
<sequence length="94" mass="10657">MLKLISTMSVCNCLYTKLRVYVYLCLALFVSNSQHVNFVALSNAKPLPQSLQLCYAHGQDQANSQKVAWWLSTACQSLWWRQCSTRDRGDGSLP</sequence>
<name>A0A9P7AR47_9AGAM</name>
<proteinExistence type="predicted"/>
<reference evidence="1" key="1">
    <citation type="journal article" date="2020" name="New Phytol.">
        <title>Comparative genomics reveals dynamic genome evolution in host specialist ectomycorrhizal fungi.</title>
        <authorList>
            <person name="Lofgren L.A."/>
            <person name="Nguyen N.H."/>
            <person name="Vilgalys R."/>
            <person name="Ruytinx J."/>
            <person name="Liao H.L."/>
            <person name="Branco S."/>
            <person name="Kuo A."/>
            <person name="LaButti K."/>
            <person name="Lipzen A."/>
            <person name="Andreopoulos W."/>
            <person name="Pangilinan J."/>
            <person name="Riley R."/>
            <person name="Hundley H."/>
            <person name="Na H."/>
            <person name="Barry K."/>
            <person name="Grigoriev I.V."/>
            <person name="Stajich J.E."/>
            <person name="Kennedy P.G."/>
        </authorList>
    </citation>
    <scope>NUCLEOTIDE SEQUENCE</scope>
    <source>
        <strain evidence="1">S12</strain>
    </source>
</reference>
<accession>A0A9P7AR47</accession>
<evidence type="ECO:0000313" key="2">
    <source>
        <dbReference type="Proteomes" id="UP000719766"/>
    </source>
</evidence>
<dbReference type="GeneID" id="64604451"/>
<gene>
    <name evidence="1" type="ORF">HD556DRAFT_466163</name>
</gene>
<keyword evidence="2" id="KW-1185">Reference proteome</keyword>
<organism evidence="1 2">
    <name type="scientific">Suillus plorans</name>
    <dbReference type="NCBI Taxonomy" id="116603"/>
    <lineage>
        <taxon>Eukaryota</taxon>
        <taxon>Fungi</taxon>
        <taxon>Dikarya</taxon>
        <taxon>Basidiomycota</taxon>
        <taxon>Agaricomycotina</taxon>
        <taxon>Agaricomycetes</taxon>
        <taxon>Agaricomycetidae</taxon>
        <taxon>Boletales</taxon>
        <taxon>Suillineae</taxon>
        <taxon>Suillaceae</taxon>
        <taxon>Suillus</taxon>
    </lineage>
</organism>